<reference evidence="2 3" key="1">
    <citation type="submission" date="2019-03" db="EMBL/GenBank/DDBJ databases">
        <authorList>
            <person name="Gaulin E."/>
            <person name="Dumas B."/>
        </authorList>
    </citation>
    <scope>NUCLEOTIDE SEQUENCE [LARGE SCALE GENOMIC DNA]</scope>
    <source>
        <strain evidence="2">CBS 568.67</strain>
    </source>
</reference>
<dbReference type="EMBL" id="CAADRA010006984">
    <property type="protein sequence ID" value="VFT97819.1"/>
    <property type="molecule type" value="Genomic_DNA"/>
</dbReference>
<accession>A0A485LGV7</accession>
<sequence length="304" mass="34544">MFSLDIKRMQEKKQREQAWIKKKHADDSIQVKEARIQRLYGKSSDDMYEEYSHRVGSWATSSVDKSPEWKDSYGQLTSAAENPMVWPRDPAKELGHAFMDVGKYIPHGQYRGGGTCLQSPTPPDPRKPFDHGTYDDPIESPFRRRAKPKEIQPPLRYNTIVRDYPDRPHDFDSTWTEPKPLPQWRFPDPTKWTAGEFGVTFNSRDSMTALFEGIASQKHAPSIAASERFVPCMTARPKSPSSPTKRAVARAKSAPQEKLYMNSLLSVHTDASLRLLDDLAHVKPGKAKHALLPDSPETTTQLAR</sequence>
<organism evidence="2 3">
    <name type="scientific">Aphanomyces stellatus</name>
    <dbReference type="NCBI Taxonomy" id="120398"/>
    <lineage>
        <taxon>Eukaryota</taxon>
        <taxon>Sar</taxon>
        <taxon>Stramenopiles</taxon>
        <taxon>Oomycota</taxon>
        <taxon>Saprolegniomycetes</taxon>
        <taxon>Saprolegniales</taxon>
        <taxon>Verrucalvaceae</taxon>
        <taxon>Aphanomyces</taxon>
    </lineage>
</organism>
<keyword evidence="3" id="KW-1185">Reference proteome</keyword>
<dbReference type="EMBL" id="VJMH01006958">
    <property type="protein sequence ID" value="KAF0687064.1"/>
    <property type="molecule type" value="Genomic_DNA"/>
</dbReference>
<reference evidence="1" key="2">
    <citation type="submission" date="2019-06" db="EMBL/GenBank/DDBJ databases">
        <title>Genomics analysis of Aphanomyces spp. identifies a new class of oomycete effector associated with host adaptation.</title>
        <authorList>
            <person name="Gaulin E."/>
        </authorList>
    </citation>
    <scope>NUCLEOTIDE SEQUENCE</scope>
    <source>
        <strain evidence="1">CBS 578.67</strain>
    </source>
</reference>
<evidence type="ECO:0000313" key="2">
    <source>
        <dbReference type="EMBL" id="VFT97819.1"/>
    </source>
</evidence>
<gene>
    <name evidence="2" type="primary">Aste57867_21145</name>
    <name evidence="1" type="ORF">As57867_021077</name>
    <name evidence="2" type="ORF">ASTE57867_21145</name>
</gene>
<dbReference type="AlphaFoldDB" id="A0A485LGV7"/>
<dbReference type="OrthoDB" id="73102at2759"/>
<protein>
    <submittedName>
        <fullName evidence="2">Aste57867_21145 protein</fullName>
    </submittedName>
</protein>
<dbReference type="Proteomes" id="UP000332933">
    <property type="component" value="Unassembled WGS sequence"/>
</dbReference>
<evidence type="ECO:0000313" key="1">
    <source>
        <dbReference type="EMBL" id="KAF0687064.1"/>
    </source>
</evidence>
<proteinExistence type="predicted"/>
<name>A0A485LGV7_9STRA</name>
<evidence type="ECO:0000313" key="3">
    <source>
        <dbReference type="Proteomes" id="UP000332933"/>
    </source>
</evidence>